<comment type="caution">
    <text evidence="2">The sequence shown here is derived from an EMBL/GenBank/DDBJ whole genome shotgun (WGS) entry which is preliminary data.</text>
</comment>
<feature type="transmembrane region" description="Helical" evidence="1">
    <location>
        <begin position="114"/>
        <end position="132"/>
    </location>
</feature>
<sequence>MRHRATRIQAILAGTITGVIAAGGIAIALLALSVGPSSPAMALSAAPAVLAIATLVALPTAALMVWCLTEAARAVPLFDSLVAWVLAGILFASPTALLFSYGQPGADQFALASPWSFFLAVGALSAFAAWLWRREPLRDAPGLSEPAAPPYSPPDGAA</sequence>
<feature type="transmembrane region" description="Helical" evidence="1">
    <location>
        <begin position="12"/>
        <end position="34"/>
    </location>
</feature>
<dbReference type="Proteomes" id="UP000575241">
    <property type="component" value="Unassembled WGS sequence"/>
</dbReference>
<keyword evidence="3" id="KW-1185">Reference proteome</keyword>
<dbReference type="RefSeq" id="WP_184162323.1">
    <property type="nucleotide sequence ID" value="NZ_JACHLN010000001.1"/>
</dbReference>
<reference evidence="2 3" key="1">
    <citation type="submission" date="2020-08" db="EMBL/GenBank/DDBJ databases">
        <title>Functional genomics of gut bacteria from endangered species of beetles.</title>
        <authorList>
            <person name="Carlos-Shanley C."/>
        </authorList>
    </citation>
    <scope>NUCLEOTIDE SEQUENCE [LARGE SCALE GENOMIC DNA]</scope>
    <source>
        <strain evidence="2 3">S00224</strain>
    </source>
</reference>
<name>A0A7W7JYF8_9SPHN</name>
<evidence type="ECO:0000313" key="2">
    <source>
        <dbReference type="EMBL" id="MBB4837564.1"/>
    </source>
</evidence>
<protein>
    <submittedName>
        <fullName evidence="2">Uncharacterized protein</fullName>
    </submittedName>
</protein>
<dbReference type="AlphaFoldDB" id="A0A7W7JYF8"/>
<evidence type="ECO:0000313" key="3">
    <source>
        <dbReference type="Proteomes" id="UP000575241"/>
    </source>
</evidence>
<keyword evidence="1" id="KW-0472">Membrane</keyword>
<accession>A0A7W7JYF8</accession>
<proteinExistence type="predicted"/>
<keyword evidence="1" id="KW-1133">Transmembrane helix</keyword>
<organism evidence="2 3">
    <name type="scientific">Sphingomonas kyeonggiensis</name>
    <dbReference type="NCBI Taxonomy" id="1268553"/>
    <lineage>
        <taxon>Bacteria</taxon>
        <taxon>Pseudomonadati</taxon>
        <taxon>Pseudomonadota</taxon>
        <taxon>Alphaproteobacteria</taxon>
        <taxon>Sphingomonadales</taxon>
        <taxon>Sphingomonadaceae</taxon>
        <taxon>Sphingomonas</taxon>
    </lineage>
</organism>
<evidence type="ECO:0000256" key="1">
    <source>
        <dbReference type="SAM" id="Phobius"/>
    </source>
</evidence>
<gene>
    <name evidence="2" type="ORF">HNP52_000615</name>
</gene>
<dbReference type="EMBL" id="JACHLN010000001">
    <property type="protein sequence ID" value="MBB4837564.1"/>
    <property type="molecule type" value="Genomic_DNA"/>
</dbReference>
<keyword evidence="1" id="KW-0812">Transmembrane</keyword>
<feature type="transmembrane region" description="Helical" evidence="1">
    <location>
        <begin position="81"/>
        <end position="102"/>
    </location>
</feature>
<feature type="transmembrane region" description="Helical" evidence="1">
    <location>
        <begin position="46"/>
        <end position="69"/>
    </location>
</feature>